<dbReference type="GO" id="GO:0006427">
    <property type="term" value="P:histidyl-tRNA aminoacylation"/>
    <property type="evidence" value="ECO:0007669"/>
    <property type="project" value="TreeGrafter"/>
</dbReference>
<feature type="non-terminal residue" evidence="2">
    <location>
        <position position="1"/>
    </location>
</feature>
<organism evidence="2">
    <name type="scientific">marine sediment metagenome</name>
    <dbReference type="NCBI Taxonomy" id="412755"/>
    <lineage>
        <taxon>unclassified sequences</taxon>
        <taxon>metagenomes</taxon>
        <taxon>ecological metagenomes</taxon>
    </lineage>
</organism>
<comment type="caution">
    <text evidence="2">The sequence shown here is derived from an EMBL/GenBank/DDBJ whole genome shotgun (WGS) entry which is preliminary data.</text>
</comment>
<proteinExistence type="predicted"/>
<evidence type="ECO:0000259" key="1">
    <source>
        <dbReference type="PROSITE" id="PS50862"/>
    </source>
</evidence>
<reference evidence="2" key="1">
    <citation type="journal article" date="2014" name="Front. Microbiol.">
        <title>High frequency of phylogenetically diverse reductive dehalogenase-homologous genes in deep subseafloor sedimentary metagenomes.</title>
        <authorList>
            <person name="Kawai M."/>
            <person name="Futagami T."/>
            <person name="Toyoda A."/>
            <person name="Takaki Y."/>
            <person name="Nishi S."/>
            <person name="Hori S."/>
            <person name="Arai W."/>
            <person name="Tsubouchi T."/>
            <person name="Morono Y."/>
            <person name="Uchiyama I."/>
            <person name="Ito T."/>
            <person name="Fujiyama A."/>
            <person name="Inagaki F."/>
            <person name="Takami H."/>
        </authorList>
    </citation>
    <scope>NUCLEOTIDE SEQUENCE</scope>
    <source>
        <strain evidence="2">Expedition CK06-06</strain>
    </source>
</reference>
<dbReference type="PANTHER" id="PTHR43707">
    <property type="entry name" value="HISTIDYL-TRNA SYNTHETASE"/>
    <property type="match status" value="1"/>
</dbReference>
<evidence type="ECO:0000313" key="2">
    <source>
        <dbReference type="EMBL" id="GAH89160.1"/>
    </source>
</evidence>
<sequence>VKGTRDFYPPDMARRNWIIDGWKRVSVRNGFEEYDGPIFEYLKMFQIKSGDEIVEQLFSLTDRGGRELALRPEITPTLARMVNQQISSLPRPIKWFSVPRLFRAERPQKGRLREFFQWNIDIIGVDDVLADAETIFCALDYLQEVGLTPADIVVKISSREMLAALLQAIGIAESELEDLYAVLDKRSRLPGDTFEQMLAEKVPDENKRKRIFKLMAVESIEQIKDCLELNETARESVDELKHLFELLEVMGG</sequence>
<name>X1K694_9ZZZZ</name>
<dbReference type="PANTHER" id="PTHR43707:SF1">
    <property type="entry name" value="HISTIDINE--TRNA LIGASE, MITOCHONDRIAL-RELATED"/>
    <property type="match status" value="1"/>
</dbReference>
<protein>
    <recommendedName>
        <fullName evidence="1">Aminoacyl-transfer RNA synthetases class-II family profile domain-containing protein</fullName>
    </recommendedName>
</protein>
<feature type="domain" description="Aminoacyl-transfer RNA synthetases class-II family profile" evidence="1">
    <location>
        <begin position="1"/>
        <end position="195"/>
    </location>
</feature>
<dbReference type="GO" id="GO:0005737">
    <property type="term" value="C:cytoplasm"/>
    <property type="evidence" value="ECO:0007669"/>
    <property type="project" value="InterPro"/>
</dbReference>
<dbReference type="PROSITE" id="PS50862">
    <property type="entry name" value="AA_TRNA_LIGASE_II"/>
    <property type="match status" value="1"/>
</dbReference>
<dbReference type="AlphaFoldDB" id="X1K694"/>
<dbReference type="Gene3D" id="3.30.930.10">
    <property type="entry name" value="Bira Bifunctional Protein, Domain 2"/>
    <property type="match status" value="1"/>
</dbReference>
<accession>X1K694</accession>
<dbReference type="InterPro" id="IPR004516">
    <property type="entry name" value="HisRS/HisZ"/>
</dbReference>
<dbReference type="CDD" id="cd00773">
    <property type="entry name" value="HisRS-like_core"/>
    <property type="match status" value="1"/>
</dbReference>
<dbReference type="EMBL" id="BARU01036312">
    <property type="protein sequence ID" value="GAH89160.1"/>
    <property type="molecule type" value="Genomic_DNA"/>
</dbReference>
<gene>
    <name evidence="2" type="ORF">S03H2_56721</name>
</gene>
<dbReference type="InterPro" id="IPR006195">
    <property type="entry name" value="aa-tRNA-synth_II"/>
</dbReference>
<feature type="non-terminal residue" evidence="2">
    <location>
        <position position="252"/>
    </location>
</feature>
<dbReference type="GO" id="GO:0004821">
    <property type="term" value="F:histidine-tRNA ligase activity"/>
    <property type="evidence" value="ECO:0007669"/>
    <property type="project" value="TreeGrafter"/>
</dbReference>
<dbReference type="Pfam" id="PF13393">
    <property type="entry name" value="tRNA-synt_His"/>
    <property type="match status" value="1"/>
</dbReference>
<dbReference type="InterPro" id="IPR041715">
    <property type="entry name" value="HisRS-like_core"/>
</dbReference>
<dbReference type="SUPFAM" id="SSF55681">
    <property type="entry name" value="Class II aaRS and biotin synthetases"/>
    <property type="match status" value="1"/>
</dbReference>
<dbReference type="InterPro" id="IPR045864">
    <property type="entry name" value="aa-tRNA-synth_II/BPL/LPL"/>
</dbReference>